<evidence type="ECO:0000313" key="2">
    <source>
        <dbReference type="Proteomes" id="UP000732105"/>
    </source>
</evidence>
<dbReference type="Proteomes" id="UP000732105">
    <property type="component" value="Unassembled WGS sequence"/>
</dbReference>
<evidence type="ECO:0000313" key="1">
    <source>
        <dbReference type="EMBL" id="NOU59711.1"/>
    </source>
</evidence>
<gene>
    <name evidence="1" type="ORF">ELS83_07755</name>
</gene>
<reference evidence="1 2" key="1">
    <citation type="submission" date="2018-12" db="EMBL/GenBank/DDBJ databases">
        <title>Marinifilum JC070 sp. nov., a marine bacterium isolated from Yongle Blue Hole in the South China Sea.</title>
        <authorList>
            <person name="Fu T."/>
        </authorList>
    </citation>
    <scope>NUCLEOTIDE SEQUENCE [LARGE SCALE GENOMIC DNA]</scope>
    <source>
        <strain evidence="1 2">JC070</strain>
    </source>
</reference>
<sequence length="273" mass="33041">MYLNRSEKIDASTPFGSYLKHYYQPINSLQKELEFVDKRLDNNTYNIFRLFWYAFLRNNFYDNLERQYSFLKANVFLYYLNHRSSFRHFSYRETKNHVLKSMITAKNDTQDNYLLNILRALDTKLNNTDFLKICNWKNNLLIELEKYIVDLNSKENILLLEIFNLEKGCMKVNLKFSELIEELAGGYQLKHLYEFSVRENDKNFLWCLLILVRIKLWPDQVIFSKEKYCKYINTLFRRSKVSKNESTRKAFIQIIGYFDLDLALSQIQEFELN</sequence>
<name>A0ABX1WUE3_9BACT</name>
<organism evidence="1 2">
    <name type="scientific">Marinifilum caeruleilacunae</name>
    <dbReference type="NCBI Taxonomy" id="2499076"/>
    <lineage>
        <taxon>Bacteria</taxon>
        <taxon>Pseudomonadati</taxon>
        <taxon>Bacteroidota</taxon>
        <taxon>Bacteroidia</taxon>
        <taxon>Marinilabiliales</taxon>
        <taxon>Marinifilaceae</taxon>
    </lineage>
</organism>
<keyword evidence="2" id="KW-1185">Reference proteome</keyword>
<dbReference type="RefSeq" id="WP_171594984.1">
    <property type="nucleotide sequence ID" value="NZ_RZNH01000009.1"/>
</dbReference>
<dbReference type="EMBL" id="RZNH01000009">
    <property type="protein sequence ID" value="NOU59711.1"/>
    <property type="molecule type" value="Genomic_DNA"/>
</dbReference>
<comment type="caution">
    <text evidence="1">The sequence shown here is derived from an EMBL/GenBank/DDBJ whole genome shotgun (WGS) entry which is preliminary data.</text>
</comment>
<accession>A0ABX1WUE3</accession>
<protein>
    <submittedName>
        <fullName evidence="1">Uncharacterized protein</fullName>
    </submittedName>
</protein>
<proteinExistence type="predicted"/>